<feature type="binding site" evidence="7">
    <location>
        <position position="215"/>
    </location>
    <ligand>
        <name>urate</name>
        <dbReference type="ChEBI" id="CHEBI:17775"/>
    </ligand>
</feature>
<dbReference type="GO" id="GO:0004846">
    <property type="term" value="F:urate oxidase activity"/>
    <property type="evidence" value="ECO:0007669"/>
    <property type="project" value="UniProtKB-EC"/>
</dbReference>
<dbReference type="RefSeq" id="WP_183507504.1">
    <property type="nucleotide sequence ID" value="NZ_BSPG01000002.1"/>
</dbReference>
<keyword evidence="4 5" id="KW-0560">Oxidoreductase</keyword>
<dbReference type="InterPro" id="IPR002042">
    <property type="entry name" value="Uricase"/>
</dbReference>
<accession>A0A7W6F845</accession>
<evidence type="ECO:0000313" key="10">
    <source>
        <dbReference type="EMBL" id="MBB3904039.1"/>
    </source>
</evidence>
<dbReference type="EMBL" id="JACIDN010000006">
    <property type="protein sequence ID" value="MBB3904039.1"/>
    <property type="molecule type" value="Genomic_DNA"/>
</dbReference>
<dbReference type="Gene3D" id="3.10.270.10">
    <property type="entry name" value="Urate Oxidase"/>
    <property type="match status" value="1"/>
</dbReference>
<comment type="similarity">
    <text evidence="2 5 8">Belongs to the uricase family.</text>
</comment>
<comment type="pathway">
    <text evidence="1 5">Purine metabolism; urate degradation; (S)-allantoin from urate: step 1/3.</text>
</comment>
<evidence type="ECO:0000256" key="2">
    <source>
        <dbReference type="ARBA" id="ARBA00009760"/>
    </source>
</evidence>
<feature type="binding site" evidence="7">
    <location>
        <position position="242"/>
    </location>
    <ligand>
        <name>O2</name>
        <dbReference type="ChEBI" id="CHEBI:15379"/>
    </ligand>
</feature>
<dbReference type="UniPathway" id="UPA00394">
    <property type="reaction ID" value="UER00650"/>
</dbReference>
<dbReference type="PIRSF" id="PIRSF000241">
    <property type="entry name" value="Urate_oxidase"/>
    <property type="match status" value="1"/>
</dbReference>
<evidence type="ECO:0000256" key="1">
    <source>
        <dbReference type="ARBA" id="ARBA00004831"/>
    </source>
</evidence>
<dbReference type="GO" id="GO:0006145">
    <property type="term" value="P:purine nucleobase catabolic process"/>
    <property type="evidence" value="ECO:0007669"/>
    <property type="project" value="TreeGrafter"/>
</dbReference>
<dbReference type="Pfam" id="PF01014">
    <property type="entry name" value="Uricase"/>
    <property type="match status" value="2"/>
</dbReference>
<keyword evidence="3 5" id="KW-0659">Purine metabolism</keyword>
<protein>
    <recommendedName>
        <fullName evidence="5 8">Uricase</fullName>
        <ecNumber evidence="5 8">1.7.3.3</ecNumber>
    </recommendedName>
    <alternativeName>
        <fullName evidence="5">Urate oxidase</fullName>
    </alternativeName>
</protein>
<reference evidence="9" key="1">
    <citation type="journal article" date="2014" name="Int. J. Syst. Evol. Microbiol.">
        <title>Complete genome of a new Firmicutes species belonging to the dominant human colonic microbiota ('Ruminococcus bicirculans') reveals two chromosomes and a selective capacity to utilize plant glucans.</title>
        <authorList>
            <consortium name="NISC Comparative Sequencing Program"/>
            <person name="Wegmann U."/>
            <person name="Louis P."/>
            <person name="Goesmann A."/>
            <person name="Henrissat B."/>
            <person name="Duncan S.H."/>
            <person name="Flint H.J."/>
        </authorList>
    </citation>
    <scope>NUCLEOTIDE SEQUENCE</scope>
    <source>
        <strain evidence="9">NBRC 107710</strain>
    </source>
</reference>
<dbReference type="PANTHER" id="PTHR42874:SF1">
    <property type="entry name" value="URICASE"/>
    <property type="match status" value="1"/>
</dbReference>
<comment type="function">
    <text evidence="5 8">Catalyzes the oxidation of uric acid to 5-hydroxyisourate, which is further processed to form (S)-allantoin.</text>
</comment>
<name>A0A7W6F845_9HYPH</name>
<dbReference type="EC" id="1.7.3.3" evidence="5 8"/>
<evidence type="ECO:0000256" key="3">
    <source>
        <dbReference type="ARBA" id="ARBA00022631"/>
    </source>
</evidence>
<feature type="binding site" evidence="7">
    <location>
        <position position="55"/>
    </location>
    <ligand>
        <name>5-hydroxyisourate</name>
        <dbReference type="ChEBI" id="CHEBI:18072"/>
    </ligand>
</feature>
<reference evidence="12" key="2">
    <citation type="journal article" date="2019" name="Int. J. Syst. Evol. Microbiol.">
        <title>The Global Catalogue of Microorganisms (GCM) 10K type strain sequencing project: providing services to taxonomists for standard genome sequencing and annotation.</title>
        <authorList>
            <consortium name="The Broad Institute Genomics Platform"/>
            <consortium name="The Broad Institute Genome Sequencing Center for Infectious Disease"/>
            <person name="Wu L."/>
            <person name="Ma J."/>
        </authorList>
    </citation>
    <scope>NUCLEOTIDE SEQUENCE [LARGE SCALE GENOMIC DNA]</scope>
    <source>
        <strain evidence="12">NBRC 107710</strain>
    </source>
</reference>
<comment type="caution">
    <text evidence="10">The sequence shown here is derived from an EMBL/GenBank/DDBJ whole genome shotgun (WGS) entry which is preliminary data.</text>
</comment>
<feature type="binding site" evidence="7">
    <location>
        <position position="242"/>
    </location>
    <ligand>
        <name>urate</name>
        <dbReference type="ChEBI" id="CHEBI:17775"/>
    </ligand>
</feature>
<gene>
    <name evidence="9" type="ORF">GCM10007884_07650</name>
    <name evidence="10" type="ORF">GGR33_003553</name>
</gene>
<feature type="binding site" evidence="7">
    <location>
        <position position="55"/>
    </location>
    <ligand>
        <name>O2</name>
        <dbReference type="ChEBI" id="CHEBI:15379"/>
    </ligand>
</feature>
<keyword evidence="12" id="KW-1185">Reference proteome</keyword>
<evidence type="ECO:0000256" key="5">
    <source>
        <dbReference type="PIRNR" id="PIRNR000241"/>
    </source>
</evidence>
<feature type="binding site" evidence="7">
    <location>
        <position position="56"/>
    </location>
    <ligand>
        <name>5-hydroxyisourate</name>
        <dbReference type="ChEBI" id="CHEBI:18072"/>
    </ligand>
</feature>
<dbReference type="SUPFAM" id="SSF55620">
    <property type="entry name" value="Tetrahydrobiopterin biosynthesis enzymes-like"/>
    <property type="match status" value="2"/>
</dbReference>
<dbReference type="NCBIfam" id="TIGR03383">
    <property type="entry name" value="urate_oxi"/>
    <property type="match status" value="1"/>
</dbReference>
<evidence type="ECO:0000313" key="9">
    <source>
        <dbReference type="EMBL" id="GLS42780.1"/>
    </source>
</evidence>
<evidence type="ECO:0000256" key="4">
    <source>
        <dbReference type="ARBA" id="ARBA00023002"/>
    </source>
</evidence>
<proteinExistence type="inferred from homology"/>
<feature type="active site" description="Charge relay system" evidence="6">
    <location>
        <position position="10"/>
    </location>
</feature>
<evidence type="ECO:0000256" key="8">
    <source>
        <dbReference type="RuleBase" id="RU004455"/>
    </source>
</evidence>
<dbReference type="PANTHER" id="PTHR42874">
    <property type="entry name" value="URICASE"/>
    <property type="match status" value="1"/>
</dbReference>
<organism evidence="10 11">
    <name type="scientific">Methylobacterium brachythecii</name>
    <dbReference type="NCBI Taxonomy" id="1176177"/>
    <lineage>
        <taxon>Bacteria</taxon>
        <taxon>Pseudomonadati</taxon>
        <taxon>Pseudomonadota</taxon>
        <taxon>Alphaproteobacteria</taxon>
        <taxon>Hyphomicrobiales</taxon>
        <taxon>Methylobacteriaceae</taxon>
        <taxon>Methylobacterium</taxon>
    </lineage>
</organism>
<dbReference type="AlphaFoldDB" id="A0A7W6F845"/>
<feature type="binding site" evidence="7">
    <location>
        <position position="216"/>
    </location>
    <ligand>
        <name>5-hydroxyisourate</name>
        <dbReference type="ChEBI" id="CHEBI:18072"/>
    </ligand>
</feature>
<dbReference type="Proteomes" id="UP000517759">
    <property type="component" value="Unassembled WGS sequence"/>
</dbReference>
<feature type="active site" description="Charge relay system" evidence="6">
    <location>
        <position position="55"/>
    </location>
</feature>
<feature type="binding site" evidence="7">
    <location>
        <position position="173"/>
    </location>
    <ligand>
        <name>5-hydroxyisourate</name>
        <dbReference type="ChEBI" id="CHEBI:18072"/>
    </ligand>
</feature>
<dbReference type="PRINTS" id="PR00093">
    <property type="entry name" value="URICASE"/>
</dbReference>
<dbReference type="Proteomes" id="UP001156881">
    <property type="component" value="Unassembled WGS sequence"/>
</dbReference>
<feature type="binding site" evidence="7">
    <location>
        <position position="242"/>
    </location>
    <ligand>
        <name>5-hydroxyisourate</name>
        <dbReference type="ChEBI" id="CHEBI:18072"/>
    </ligand>
</feature>
<dbReference type="EMBL" id="BSPG01000002">
    <property type="protein sequence ID" value="GLS42780.1"/>
    <property type="molecule type" value="Genomic_DNA"/>
</dbReference>
<reference evidence="10 11" key="3">
    <citation type="submission" date="2020-08" db="EMBL/GenBank/DDBJ databases">
        <title>Genomic Encyclopedia of Type Strains, Phase IV (KMG-IV): sequencing the most valuable type-strain genomes for metagenomic binning, comparative biology and taxonomic classification.</title>
        <authorList>
            <person name="Goeker M."/>
        </authorList>
    </citation>
    <scope>NUCLEOTIDE SEQUENCE [LARGE SCALE GENOMIC DNA]</scope>
    <source>
        <strain evidence="10 11">DSM 24105</strain>
    </source>
</reference>
<feature type="active site" description="Charge relay system" evidence="6">
    <location>
        <position position="244"/>
    </location>
</feature>
<evidence type="ECO:0000256" key="7">
    <source>
        <dbReference type="PIRSR" id="PIRSR000241-2"/>
    </source>
</evidence>
<feature type="binding site" evidence="7">
    <location>
        <position position="56"/>
    </location>
    <ligand>
        <name>urate</name>
        <dbReference type="ChEBI" id="CHEBI:17775"/>
    </ligand>
</feature>
<reference evidence="9" key="4">
    <citation type="submission" date="2023-01" db="EMBL/GenBank/DDBJ databases">
        <title>Draft genome sequence of Methylobacterium brachythecii strain NBRC 107710.</title>
        <authorList>
            <person name="Sun Q."/>
            <person name="Mori K."/>
        </authorList>
    </citation>
    <scope>NUCLEOTIDE SEQUENCE</scope>
    <source>
        <strain evidence="9">NBRC 107710</strain>
    </source>
</reference>
<feature type="binding site" evidence="7">
    <location>
        <position position="215"/>
    </location>
    <ligand>
        <name>5-hydroxyisourate</name>
        <dbReference type="ChEBI" id="CHEBI:18072"/>
    </ligand>
</feature>
<evidence type="ECO:0000313" key="12">
    <source>
        <dbReference type="Proteomes" id="UP001156881"/>
    </source>
</evidence>
<sequence>MPLTASKYGKGRVRVMRLTRDGDHHTPRELNITALMKGAFDASWTEGDNRACVATDSVKNICNVVAAKNISLDKEAFIEAVAKLFLDTYPQVEQMQIEAKETRWRRHAFDGKPHGHVFTLDGNGFGYVKLVASRDKAVLQSGLRGFTFMKTTQSGWVDFVNDEYRTLADTTDRIAATAMDATWTWLSAPADYTTTNAKVLDILIEVFGTTYSYGVQDSMYRMAEAVLAAVPEIADISFAMPNKHYIPINLAPFGLENPGAVFLPTDEPHGQIEATISRG</sequence>
<dbReference type="GO" id="GO:0019628">
    <property type="term" value="P:urate catabolic process"/>
    <property type="evidence" value="ECO:0007669"/>
    <property type="project" value="UniProtKB-UniPathway"/>
</dbReference>
<comment type="catalytic activity">
    <reaction evidence="5 8">
        <text>urate + O2 + H2O = 5-hydroxyisourate + H2O2</text>
        <dbReference type="Rhea" id="RHEA:21368"/>
        <dbReference type="ChEBI" id="CHEBI:15377"/>
        <dbReference type="ChEBI" id="CHEBI:15379"/>
        <dbReference type="ChEBI" id="CHEBI:16240"/>
        <dbReference type="ChEBI" id="CHEBI:17775"/>
        <dbReference type="ChEBI" id="CHEBI:18072"/>
        <dbReference type="EC" id="1.7.3.3"/>
    </reaction>
</comment>
<evidence type="ECO:0000256" key="6">
    <source>
        <dbReference type="PIRSR" id="PIRSR000241-1"/>
    </source>
</evidence>
<feature type="binding site" evidence="7">
    <location>
        <position position="55"/>
    </location>
    <ligand>
        <name>urate</name>
        <dbReference type="ChEBI" id="CHEBI:17775"/>
    </ligand>
</feature>
<feature type="binding site" evidence="7">
    <location>
        <position position="216"/>
    </location>
    <ligand>
        <name>urate</name>
        <dbReference type="ChEBI" id="CHEBI:17775"/>
    </ligand>
</feature>
<evidence type="ECO:0000313" key="11">
    <source>
        <dbReference type="Proteomes" id="UP000517759"/>
    </source>
</evidence>
<feature type="binding site" evidence="7">
    <location>
        <position position="173"/>
    </location>
    <ligand>
        <name>urate</name>
        <dbReference type="ChEBI" id="CHEBI:17775"/>
    </ligand>
</feature>